<organism evidence="2 3">
    <name type="scientific">Aeromonas phage LAh10</name>
    <dbReference type="NCBI Taxonomy" id="2591025"/>
    <lineage>
        <taxon>Viruses</taxon>
        <taxon>Duplodnaviria</taxon>
        <taxon>Heunggongvirae</taxon>
        <taxon>Uroviricota</taxon>
        <taxon>Caudoviricetes</taxon>
        <taxon>Chimalliviridae</taxon>
        <taxon>Ludhianavirus</taxon>
        <taxon>Ludhianavirus LAh10</taxon>
    </lineage>
</organism>
<name>A0A514A161_9CAUD</name>
<accession>A0A514A161</accession>
<reference evidence="2 3" key="1">
    <citation type="submission" date="2019-04" db="EMBL/GenBank/DDBJ databases">
        <title>Novel bacteriophages capable of disrupting biofilms from clinical strains of Aeromonas hydrophila with intrinsic antibiotic resistance.</title>
        <authorList>
            <person name="Kabwe M."/>
            <person name="Brown T.L."/>
            <person name="Speirs L."/>
            <person name="Ku H."/>
            <person name="Leach M."/>
            <person name="Chan H.T."/>
            <person name="Petrovski S."/>
            <person name="Lock P."/>
            <person name="Tucci J."/>
        </authorList>
    </citation>
    <scope>NUCLEOTIDE SEQUENCE [LARGE SCALE GENOMIC DNA]</scope>
</reference>
<keyword evidence="3" id="KW-1185">Reference proteome</keyword>
<gene>
    <name evidence="2" type="ORF">LAh10_36</name>
</gene>
<evidence type="ECO:0000313" key="2">
    <source>
        <dbReference type="EMBL" id="QDH47020.1"/>
    </source>
</evidence>
<proteinExistence type="predicted"/>
<feature type="compositionally biased region" description="Polar residues" evidence="1">
    <location>
        <begin position="1"/>
        <end position="14"/>
    </location>
</feature>
<feature type="compositionally biased region" description="Low complexity" evidence="1">
    <location>
        <begin position="418"/>
        <end position="436"/>
    </location>
</feature>
<feature type="compositionally biased region" description="Low complexity" evidence="1">
    <location>
        <begin position="25"/>
        <end position="37"/>
    </location>
</feature>
<feature type="region of interest" description="Disordered" evidence="1">
    <location>
        <begin position="1"/>
        <end position="62"/>
    </location>
</feature>
<feature type="compositionally biased region" description="Low complexity" evidence="1">
    <location>
        <begin position="51"/>
        <end position="62"/>
    </location>
</feature>
<dbReference type="Proteomes" id="UP000318420">
    <property type="component" value="Segment"/>
</dbReference>
<feature type="compositionally biased region" description="Polar residues" evidence="1">
    <location>
        <begin position="38"/>
        <end position="49"/>
    </location>
</feature>
<dbReference type="EMBL" id="MK838116">
    <property type="protein sequence ID" value="QDH47020.1"/>
    <property type="molecule type" value="Genomic_DNA"/>
</dbReference>
<feature type="compositionally biased region" description="Low complexity" evidence="1">
    <location>
        <begin position="364"/>
        <end position="393"/>
    </location>
</feature>
<feature type="region of interest" description="Disordered" evidence="1">
    <location>
        <begin position="364"/>
        <end position="399"/>
    </location>
</feature>
<evidence type="ECO:0000313" key="3">
    <source>
        <dbReference type="Proteomes" id="UP000318420"/>
    </source>
</evidence>
<feature type="region of interest" description="Disordered" evidence="1">
    <location>
        <begin position="413"/>
        <end position="440"/>
    </location>
</feature>
<protein>
    <submittedName>
        <fullName evidence="2">Uncharacterized protein</fullName>
    </submittedName>
</protein>
<evidence type="ECO:0000256" key="1">
    <source>
        <dbReference type="SAM" id="MobiDB-lite"/>
    </source>
</evidence>
<sequence length="889" mass="99504">MNNQRPGSAMNDWNTPRPQGGGGQQPMQGQRPMMGGRTNPNAPAMQGNTMQGGQPMQSQQPMQRTPLTMLSGMLSNFGAGRNQTNLYAPAGASQQPTQISPGMDATINGTEEQQRFDAHCLQNTSVVVGNLLQVFARRSTQTDGGMAFKRAIDLFGVSKSGAGINTVNHSYIDEFKGVVQGTQNTYFSFVGRACTLIAIRLYVYKREHQGMDPDNNTMGALIIRATTDAMAFDFLAWLEQSKKAMYVVEQLDHELRNQIRELPNVWDIYISNGGAFLQANNGDMPWRRDPITEYMNNNTAPNPMFENLLFDSMSDNVKTRLQGLNPSDLCFGQGNPMDAALWEQMTGTPYHDHLPVQFQHYTPPSAEQRARAAAQQPQQTQQPQQQQRAWPPAMTQSDPDEYMPYSAVLMYDTPKPTESQQPEAPQQQAESAPQQSVQTKRAFSEYTYETRNEFRMEDYFIVLKDGWMSGQVEDVMHLLGTTPSNETNGTIPTPDMFESANGAMFTAFRLDEKGHTNWRRVVPTMFSTADVHRMVLTDPEKYLPELWEKDGVTHSSFEARMETVVQRLRDGVVIPMGEMKPLEEEPNMMASDAPMFDHDLNNVCKRIEVVTNAVDPESKLDAFVAPVVMNDQFVLEDDCPAQEVYEKFGAIIKGSDISRFESSIDFLNEIALAVADCNDSTFASVVRDNVTNVINRWLVEERGYSAVPVPEGSGRSHLVLTDYINDSQKLADMMKNDPDTGRALLQLDRNGFMVNNIQNLLPLAEAKKHFARGKDMDNFESVLEVENALKTTIVFSRDYVMVKMDNDIGPRINGVVVSKVSEDPRFHEIIKTAIEQGKKHFKTVPVIVVHYGNPKDCAPRVVTASAFDQSVMRTRAMLGGHFSFCNVAS</sequence>